<gene>
    <name evidence="2" type="ORF">SAMN04488556_0745</name>
</gene>
<keyword evidence="3" id="KW-1185">Reference proteome</keyword>
<name>A0A1I6PRQ9_9EURY</name>
<dbReference type="AlphaFoldDB" id="A0A1I6PRQ9"/>
<accession>A0A1I6PRQ9</accession>
<dbReference type="RefSeq" id="WP_092901704.1">
    <property type="nucleotide sequence ID" value="NZ_FOZS01000001.1"/>
</dbReference>
<evidence type="ECO:0000256" key="1">
    <source>
        <dbReference type="SAM" id="MobiDB-lite"/>
    </source>
</evidence>
<organism evidence="2 3">
    <name type="scientific">Halostagnicola kamekurae</name>
    <dbReference type="NCBI Taxonomy" id="619731"/>
    <lineage>
        <taxon>Archaea</taxon>
        <taxon>Methanobacteriati</taxon>
        <taxon>Methanobacteriota</taxon>
        <taxon>Stenosarchaea group</taxon>
        <taxon>Halobacteria</taxon>
        <taxon>Halobacteriales</taxon>
        <taxon>Natrialbaceae</taxon>
        <taxon>Halostagnicola</taxon>
    </lineage>
</organism>
<dbReference type="Proteomes" id="UP000199199">
    <property type="component" value="Unassembled WGS sequence"/>
</dbReference>
<reference evidence="3" key="1">
    <citation type="submission" date="2016-10" db="EMBL/GenBank/DDBJ databases">
        <authorList>
            <person name="Varghese N."/>
            <person name="Submissions S."/>
        </authorList>
    </citation>
    <scope>NUCLEOTIDE SEQUENCE [LARGE SCALE GENOMIC DNA]</scope>
    <source>
        <strain evidence="3">DSM 22427</strain>
    </source>
</reference>
<dbReference type="InterPro" id="IPR043835">
    <property type="entry name" value="DUF5811"/>
</dbReference>
<dbReference type="EMBL" id="FOZS01000001">
    <property type="protein sequence ID" value="SFS42902.1"/>
    <property type="molecule type" value="Genomic_DNA"/>
</dbReference>
<protein>
    <submittedName>
        <fullName evidence="2">Uncharacterized protein</fullName>
    </submittedName>
</protein>
<evidence type="ECO:0000313" key="3">
    <source>
        <dbReference type="Proteomes" id="UP000199199"/>
    </source>
</evidence>
<evidence type="ECO:0000313" key="2">
    <source>
        <dbReference type="EMBL" id="SFS42902.1"/>
    </source>
</evidence>
<dbReference type="Pfam" id="PF19128">
    <property type="entry name" value="DUF5811"/>
    <property type="match status" value="1"/>
</dbReference>
<dbReference type="OrthoDB" id="201266at2157"/>
<feature type="region of interest" description="Disordered" evidence="1">
    <location>
        <begin position="1"/>
        <end position="35"/>
    </location>
</feature>
<sequence length="134" mass="14061">MNGNTPYAGLPGVTGAGKRAAADIPEISNTQKRTLHRDVSRIAARTREFLPNEYVVDSDISQGTAGPQVTVAVRPPVGHAVSAGFTPDLETDLEDAADEVIDADERDEVARGLAASAALQVKQALSNNVKPTAR</sequence>
<proteinExistence type="predicted"/>